<keyword evidence="1" id="KW-0472">Membrane</keyword>
<feature type="non-terminal residue" evidence="3">
    <location>
        <position position="70"/>
    </location>
</feature>
<name>A0A382MB13_9ZZZZ</name>
<dbReference type="GO" id="GO:0005886">
    <property type="term" value="C:plasma membrane"/>
    <property type="evidence" value="ECO:0007669"/>
    <property type="project" value="TreeGrafter"/>
</dbReference>
<reference evidence="3" key="1">
    <citation type="submission" date="2018-05" db="EMBL/GenBank/DDBJ databases">
        <authorList>
            <person name="Lanie J.A."/>
            <person name="Ng W.-L."/>
            <person name="Kazmierczak K.M."/>
            <person name="Andrzejewski T.M."/>
            <person name="Davidsen T.M."/>
            <person name="Wayne K.J."/>
            <person name="Tettelin H."/>
            <person name="Glass J.I."/>
            <person name="Rusch D."/>
            <person name="Podicherti R."/>
            <person name="Tsui H.-C.T."/>
            <person name="Winkler M.E."/>
        </authorList>
    </citation>
    <scope>NUCLEOTIDE SEQUENCE</scope>
</reference>
<keyword evidence="1" id="KW-0812">Transmembrane</keyword>
<evidence type="ECO:0000256" key="1">
    <source>
        <dbReference type="SAM" id="Phobius"/>
    </source>
</evidence>
<keyword evidence="1" id="KW-1133">Transmembrane helix</keyword>
<evidence type="ECO:0000313" key="3">
    <source>
        <dbReference type="EMBL" id="SVC46079.1"/>
    </source>
</evidence>
<dbReference type="InterPro" id="IPR007507">
    <property type="entry name" value="Glycos_transf_N"/>
</dbReference>
<sequence length="70" mass="8190">MYRFLYSCLIYLAIPLILVRLLKRSIKEEGYRRSIKERFGCFRSERPGEMVWIHSVSAGETIAAAPLVKR</sequence>
<gene>
    <name evidence="3" type="ORF">METZ01_LOCUS298933</name>
</gene>
<dbReference type="GO" id="GO:0009245">
    <property type="term" value="P:lipid A biosynthetic process"/>
    <property type="evidence" value="ECO:0007669"/>
    <property type="project" value="TreeGrafter"/>
</dbReference>
<dbReference type="PANTHER" id="PTHR42755">
    <property type="entry name" value="3-DEOXY-MANNO-OCTULOSONATE CYTIDYLYLTRANSFERASE"/>
    <property type="match status" value="1"/>
</dbReference>
<dbReference type="Pfam" id="PF04413">
    <property type="entry name" value="Glycos_transf_N"/>
    <property type="match status" value="1"/>
</dbReference>
<organism evidence="3">
    <name type="scientific">marine metagenome</name>
    <dbReference type="NCBI Taxonomy" id="408172"/>
    <lineage>
        <taxon>unclassified sequences</taxon>
        <taxon>metagenomes</taxon>
        <taxon>ecological metagenomes</taxon>
    </lineage>
</organism>
<protein>
    <recommendedName>
        <fullName evidence="2">3-deoxy-D-manno-octulosonic-acid transferase N-terminal domain-containing protein</fullName>
    </recommendedName>
</protein>
<evidence type="ECO:0000259" key="2">
    <source>
        <dbReference type="Pfam" id="PF04413"/>
    </source>
</evidence>
<feature type="domain" description="3-deoxy-D-manno-octulosonic-acid transferase N-terminal" evidence="2">
    <location>
        <begin position="34"/>
        <end position="70"/>
    </location>
</feature>
<feature type="transmembrane region" description="Helical" evidence="1">
    <location>
        <begin position="6"/>
        <end position="23"/>
    </location>
</feature>
<accession>A0A382MB13</accession>
<dbReference type="GO" id="GO:0016740">
    <property type="term" value="F:transferase activity"/>
    <property type="evidence" value="ECO:0007669"/>
    <property type="project" value="InterPro"/>
</dbReference>
<dbReference type="PANTHER" id="PTHR42755:SF1">
    <property type="entry name" value="3-DEOXY-D-MANNO-OCTULOSONIC ACID TRANSFERASE, MITOCHONDRIAL-RELATED"/>
    <property type="match status" value="1"/>
</dbReference>
<dbReference type="AlphaFoldDB" id="A0A382MB13"/>
<dbReference type="EMBL" id="UINC01092471">
    <property type="protein sequence ID" value="SVC46079.1"/>
    <property type="molecule type" value="Genomic_DNA"/>
</dbReference>
<dbReference type="InterPro" id="IPR039901">
    <property type="entry name" value="Kdotransferase"/>
</dbReference>
<proteinExistence type="predicted"/>